<evidence type="ECO:0000256" key="9">
    <source>
        <dbReference type="ARBA" id="ARBA00022842"/>
    </source>
</evidence>
<dbReference type="CDD" id="cd01648">
    <property type="entry name" value="TERT"/>
    <property type="match status" value="1"/>
</dbReference>
<keyword evidence="7 15" id="KW-0548">Nucleotidyltransferase</keyword>
<evidence type="ECO:0000256" key="10">
    <source>
        <dbReference type="ARBA" id="ARBA00022895"/>
    </source>
</evidence>
<keyword evidence="6 15" id="KW-0808">Transferase</keyword>
<dbReference type="STRING" id="1531966.A0A0A1SU30"/>
<evidence type="ECO:0000259" key="17">
    <source>
        <dbReference type="PROSITE" id="PS50878"/>
    </source>
</evidence>
<feature type="domain" description="Reverse transcriptase" evidence="17">
    <location>
        <begin position="664"/>
        <end position="994"/>
    </location>
</feature>
<evidence type="ECO:0000256" key="15">
    <source>
        <dbReference type="RuleBase" id="RU365061"/>
    </source>
</evidence>
<dbReference type="InterPro" id="IPR049139">
    <property type="entry name" value="TERT_C"/>
</dbReference>
<evidence type="ECO:0000256" key="12">
    <source>
        <dbReference type="ARBA" id="ARBA00023128"/>
    </source>
</evidence>
<feature type="compositionally biased region" description="Polar residues" evidence="16">
    <location>
        <begin position="455"/>
        <end position="474"/>
    </location>
</feature>
<accession>A0A0A1SU30</accession>
<dbReference type="PROSITE" id="PS50878">
    <property type="entry name" value="RT_POL"/>
    <property type="match status" value="1"/>
</dbReference>
<dbReference type="HOGENOM" id="CLU_001996_0_1_1"/>
<dbReference type="GO" id="GO:0007004">
    <property type="term" value="P:telomere maintenance via telomerase"/>
    <property type="evidence" value="ECO:0007669"/>
    <property type="project" value="TreeGrafter"/>
</dbReference>
<evidence type="ECO:0000256" key="2">
    <source>
        <dbReference type="ARBA" id="ARBA00008001"/>
    </source>
</evidence>
<comment type="function">
    <text evidence="15">Telomerase is a ribonucleoprotein enzyme essential for the replication of chromosome termini in most eukaryotes. It elongates telomeres. It is a reverse transcriptase that adds simple sequence repeats to chromosome ends by copying a template sequence within the RNA component of the enzyme.</text>
</comment>
<dbReference type="Gene3D" id="3.30.70.2630">
    <property type="match status" value="1"/>
</dbReference>
<feature type="region of interest" description="Disordered" evidence="16">
    <location>
        <begin position="455"/>
        <end position="494"/>
    </location>
</feature>
<evidence type="ECO:0000313" key="18">
    <source>
        <dbReference type="EMBL" id="CEJ86082.1"/>
    </source>
</evidence>
<dbReference type="EMBL" id="CDHN01000002">
    <property type="protein sequence ID" value="CEJ86082.1"/>
    <property type="molecule type" value="Genomic_DNA"/>
</dbReference>
<comment type="similarity">
    <text evidence="2 15">Belongs to the reverse transcriptase family. Telomerase subfamily.</text>
</comment>
<dbReference type="EC" id="2.7.7.49" evidence="3 15"/>
<dbReference type="GO" id="GO:0070034">
    <property type="term" value="F:telomerase RNA binding"/>
    <property type="evidence" value="ECO:0007669"/>
    <property type="project" value="TreeGrafter"/>
</dbReference>
<organism evidence="18 19">
    <name type="scientific">[Torrubiella] hemipterigena</name>
    <dbReference type="NCBI Taxonomy" id="1531966"/>
    <lineage>
        <taxon>Eukaryota</taxon>
        <taxon>Fungi</taxon>
        <taxon>Dikarya</taxon>
        <taxon>Ascomycota</taxon>
        <taxon>Pezizomycotina</taxon>
        <taxon>Sordariomycetes</taxon>
        <taxon>Hypocreomycetidae</taxon>
        <taxon>Hypocreales</taxon>
        <taxon>Clavicipitaceae</taxon>
        <taxon>Clavicipitaceae incertae sedis</taxon>
        <taxon>'Torrubiella' clade</taxon>
    </lineage>
</organism>
<protein>
    <recommendedName>
        <fullName evidence="4 15">Telomerase reverse transcriptase</fullName>
        <ecNumber evidence="3 15">2.7.7.49</ecNumber>
    </recommendedName>
    <alternativeName>
        <fullName evidence="15">Telomerase catalytic subunit</fullName>
    </alternativeName>
</protein>
<dbReference type="GO" id="GO:0000781">
    <property type="term" value="C:chromosome, telomeric region"/>
    <property type="evidence" value="ECO:0007669"/>
    <property type="project" value="UniProtKB-SubCell"/>
</dbReference>
<dbReference type="Pfam" id="PF12009">
    <property type="entry name" value="Telomerase_RBD"/>
    <property type="match status" value="1"/>
</dbReference>
<dbReference type="GO" id="GO:0042162">
    <property type="term" value="F:telomeric DNA binding"/>
    <property type="evidence" value="ECO:0007669"/>
    <property type="project" value="TreeGrafter"/>
</dbReference>
<evidence type="ECO:0000256" key="4">
    <source>
        <dbReference type="ARBA" id="ARBA00016182"/>
    </source>
</evidence>
<dbReference type="InterPro" id="IPR000477">
    <property type="entry name" value="RT_dom"/>
</dbReference>
<dbReference type="InterPro" id="IPR021891">
    <property type="entry name" value="Telomerase_RBD"/>
</dbReference>
<dbReference type="PANTHER" id="PTHR12066">
    <property type="entry name" value="TELOMERASE REVERSE TRANSCRIPTASE"/>
    <property type="match status" value="1"/>
</dbReference>
<keyword evidence="9 15" id="KW-0460">Magnesium</keyword>
<dbReference type="SUPFAM" id="SSF56672">
    <property type="entry name" value="DNA/RNA polymerases"/>
    <property type="match status" value="1"/>
</dbReference>
<dbReference type="Pfam" id="PF21399">
    <property type="entry name" value="TERT_C"/>
    <property type="match status" value="1"/>
</dbReference>
<evidence type="ECO:0000256" key="6">
    <source>
        <dbReference type="ARBA" id="ARBA00022679"/>
    </source>
</evidence>
<evidence type="ECO:0000256" key="16">
    <source>
        <dbReference type="SAM" id="MobiDB-lite"/>
    </source>
</evidence>
<evidence type="ECO:0000256" key="8">
    <source>
        <dbReference type="ARBA" id="ARBA00022723"/>
    </source>
</evidence>
<dbReference type="GO" id="GO:0005739">
    <property type="term" value="C:mitochondrion"/>
    <property type="evidence" value="ECO:0007669"/>
    <property type="project" value="UniProtKB-SubCell"/>
</dbReference>
<keyword evidence="19" id="KW-1185">Reference proteome</keyword>
<dbReference type="Gene3D" id="1.10.357.90">
    <property type="match status" value="1"/>
</dbReference>
<dbReference type="GO" id="GO:0046872">
    <property type="term" value="F:metal ion binding"/>
    <property type="evidence" value="ECO:0007669"/>
    <property type="project" value="UniProtKB-KW"/>
</dbReference>
<evidence type="ECO:0000256" key="11">
    <source>
        <dbReference type="ARBA" id="ARBA00022918"/>
    </source>
</evidence>
<evidence type="ECO:0000256" key="3">
    <source>
        <dbReference type="ARBA" id="ARBA00012493"/>
    </source>
</evidence>
<dbReference type="SMART" id="SM00975">
    <property type="entry name" value="Telomerase_RBD"/>
    <property type="match status" value="1"/>
</dbReference>
<comment type="subcellular location">
    <subcellularLocation>
        <location evidence="1">Mitochondrion</location>
    </subcellularLocation>
    <subcellularLocation>
        <location evidence="15">Nucleus</location>
    </subcellularLocation>
    <subcellularLocation>
        <location evidence="15">Chromosome</location>
        <location evidence="15">Telomere</location>
    </subcellularLocation>
</comment>
<dbReference type="Pfam" id="PF00078">
    <property type="entry name" value="RVT_1"/>
    <property type="match status" value="1"/>
</dbReference>
<comment type="catalytic activity">
    <reaction evidence="14 15">
        <text>DNA(n) + a 2'-deoxyribonucleoside 5'-triphosphate = DNA(n+1) + diphosphate</text>
        <dbReference type="Rhea" id="RHEA:22508"/>
        <dbReference type="Rhea" id="RHEA-COMP:17339"/>
        <dbReference type="Rhea" id="RHEA-COMP:17340"/>
        <dbReference type="ChEBI" id="CHEBI:33019"/>
        <dbReference type="ChEBI" id="CHEBI:61560"/>
        <dbReference type="ChEBI" id="CHEBI:173112"/>
        <dbReference type="EC" id="2.7.7.49"/>
    </reaction>
</comment>
<keyword evidence="10 15" id="KW-0779">Telomere</keyword>
<evidence type="ECO:0000313" key="19">
    <source>
        <dbReference type="Proteomes" id="UP000039046"/>
    </source>
</evidence>
<dbReference type="PANTHER" id="PTHR12066:SF0">
    <property type="entry name" value="TELOMERASE REVERSE TRANSCRIPTASE"/>
    <property type="match status" value="1"/>
</dbReference>
<dbReference type="Gene3D" id="1.10.132.70">
    <property type="match status" value="1"/>
</dbReference>
<keyword evidence="13 15" id="KW-0539">Nucleus</keyword>
<sequence>MAPARLASCLHLHASPDHHQVILCRHDEAAVMQPYATYMDNDQIQVPSPKRVKLYPQIQMSAVRRDLLELRFTHVKTLREYLLCKLPVSSRLRRRKIAQLGLEAACGGTEYTLSQLLDTCLVGFRVLHQHEDTARWASWLSFSQKVEDSYVTVSGGPENALYSQKEIVEFVIWLLFSREKRPGCWPRHLICDGFRRGNIDKQDAPMNIPGIYSVFENANVAALCSDPWPQVLALLGQAGERIMIDLLIDCSIFLRVHSGYNNYYQLNGLPLAEYATAPNATNLSSESEQTKSKTPSEISIVRSRVFYGKPSFNAGGFIQAGLKPIHALNRLKVSLPSQSKGSPSRTAKDDLHTLKLMMYIFPRQFCLHNVFTSVVDSNQTSQKFQDYTLREDEISAVIHAVKQRDATKLPNIPKRLRGDARRLVRRMQLNHKRCSYHELLNHYCPLPIDINTDSPVTVNTPSTSQQPKADNPPNTYRCPSIKKRQESGSRTRASQMRETILKGDTTITDLACTGHHVSMFCQTVLSRLIPTDFWGVGETGLLNQTEFFKKIGHFLSLRRFENMSLHELVQGITISNIAWLQLPSTINDKPSKTETTKRMEIFLEFLYYTVDSLLIPLLRNNFYVTESNTDKYKVFYFRQDVWKMISDPAMDGLRNQMLEEFTPPDLKSITASRKLGTAKIRLLPKGSKLRPITNLKRREMAGNKSKTLLRSINSIMKPVHTMLQLEKTLNPSMLGASMFSVGELYWRIKSFRTQLKSPLPSLYFAKLDVQAAFDTIPQETVLNLMSTVPKRAKFRANKHTEISTGERPLTGEAPAPIKQVNRWHNVGQDMADRDTLVRRIEATMGHKKKNTVFVGSAAVAVYDTRAMLQLMDEHVAQNLVKVGNKLYRQKKGIPQGSVISSFLCNYFYADLERRHLPFLAEEGCLLVRLIDDFLLITTDESKAKKFVRVMHRGFPEYGVQVSKKKTLVNFDMTLEGERVCKVDGRGFPYCGTAIDCKTLDISKDRERSATIHIANSLTVEYGRLPGQNFQRKVLNAFKLQSHQMFFDTSHNATRTVLDSLRAAFVETAAKMCAYMKALASVKREPNTALIIRTVGKTIDVAYLILTSKSRRLRHKDYECAIRRNQVQAAGFAAFLEVLAKKQTQYKEVLAWLQTELDKVTWSARKHVL</sequence>
<evidence type="ECO:0000256" key="13">
    <source>
        <dbReference type="ARBA" id="ARBA00023242"/>
    </source>
</evidence>
<dbReference type="GO" id="GO:0003720">
    <property type="term" value="F:telomerase activity"/>
    <property type="evidence" value="ECO:0007669"/>
    <property type="project" value="InterPro"/>
</dbReference>
<dbReference type="PRINTS" id="PR01365">
    <property type="entry name" value="TELOMERASERT"/>
</dbReference>
<keyword evidence="8 15" id="KW-0479">Metal-binding</keyword>
<dbReference type="InterPro" id="IPR003545">
    <property type="entry name" value="Telomerase_RT"/>
</dbReference>
<evidence type="ECO:0000256" key="7">
    <source>
        <dbReference type="ARBA" id="ARBA00022695"/>
    </source>
</evidence>
<reference evidence="18 19" key="1">
    <citation type="journal article" date="2015" name="Genome Announc.">
        <title>Draft Genome Sequence and Gene Annotation of the Entomopathogenic Fungus Verticillium hemipterigenum.</title>
        <authorList>
            <person name="Horn F."/>
            <person name="Habel A."/>
            <person name="Scharf D.H."/>
            <person name="Dworschak J."/>
            <person name="Brakhage A.A."/>
            <person name="Guthke R."/>
            <person name="Hertweck C."/>
            <person name="Linde J."/>
        </authorList>
    </citation>
    <scope>NUCLEOTIDE SEQUENCE [LARGE SCALE GENOMIC DNA]</scope>
</reference>
<dbReference type="Proteomes" id="UP000039046">
    <property type="component" value="Unassembled WGS sequence"/>
</dbReference>
<gene>
    <name evidence="18" type="ORF">VHEMI04004</name>
</gene>
<evidence type="ECO:0000256" key="1">
    <source>
        <dbReference type="ARBA" id="ARBA00004173"/>
    </source>
</evidence>
<dbReference type="InterPro" id="IPR043502">
    <property type="entry name" value="DNA/RNA_pol_sf"/>
</dbReference>
<proteinExistence type="inferred from homology"/>
<dbReference type="OrthoDB" id="289721at2759"/>
<keyword evidence="5 15" id="KW-0158">Chromosome</keyword>
<keyword evidence="12" id="KW-0496">Mitochondrion</keyword>
<evidence type="ECO:0000256" key="14">
    <source>
        <dbReference type="ARBA" id="ARBA00048173"/>
    </source>
</evidence>
<dbReference type="GO" id="GO:0000333">
    <property type="term" value="C:telomerase catalytic core complex"/>
    <property type="evidence" value="ECO:0007669"/>
    <property type="project" value="TreeGrafter"/>
</dbReference>
<keyword evidence="11 15" id="KW-0695">RNA-directed DNA polymerase</keyword>
<evidence type="ECO:0000256" key="5">
    <source>
        <dbReference type="ARBA" id="ARBA00022454"/>
    </source>
</evidence>
<name>A0A0A1SU30_9HYPO</name>
<dbReference type="AlphaFoldDB" id="A0A0A1SU30"/>